<dbReference type="GO" id="GO:0042026">
    <property type="term" value="P:protein refolding"/>
    <property type="evidence" value="ECO:0007669"/>
    <property type="project" value="TreeGrafter"/>
</dbReference>
<comment type="caution">
    <text evidence="4">The sequence shown here is derived from an EMBL/GenBank/DDBJ whole genome shotgun (WGS) entry which is preliminary data.</text>
</comment>
<evidence type="ECO:0000256" key="1">
    <source>
        <dbReference type="PROSITE-ProRule" id="PRU00285"/>
    </source>
</evidence>
<dbReference type="SUPFAM" id="SSF49764">
    <property type="entry name" value="HSP20-like chaperones"/>
    <property type="match status" value="1"/>
</dbReference>
<dbReference type="PROSITE" id="PS01031">
    <property type="entry name" value="SHSP"/>
    <property type="match status" value="1"/>
</dbReference>
<comment type="similarity">
    <text evidence="1 2">Belongs to the small heat shock protein (HSP20) family.</text>
</comment>
<dbReference type="Proteomes" id="UP001196413">
    <property type="component" value="Unassembled WGS sequence"/>
</dbReference>
<protein>
    <recommendedName>
        <fullName evidence="3">SHSP domain-containing protein</fullName>
    </recommendedName>
</protein>
<dbReference type="GO" id="GO:0009408">
    <property type="term" value="P:response to heat"/>
    <property type="evidence" value="ECO:0007669"/>
    <property type="project" value="TreeGrafter"/>
</dbReference>
<gene>
    <name evidence="4" type="ORF">KIN20_023522</name>
</gene>
<dbReference type="Pfam" id="PF00011">
    <property type="entry name" value="HSP20"/>
    <property type="match status" value="1"/>
</dbReference>
<feature type="domain" description="SHSP" evidence="3">
    <location>
        <begin position="14"/>
        <end position="109"/>
    </location>
</feature>
<dbReference type="GO" id="GO:0051082">
    <property type="term" value="F:unfolded protein binding"/>
    <property type="evidence" value="ECO:0007669"/>
    <property type="project" value="TreeGrafter"/>
</dbReference>
<evidence type="ECO:0000313" key="4">
    <source>
        <dbReference type="EMBL" id="KAJ1363617.1"/>
    </source>
</evidence>
<name>A0AAD5MS50_PARTN</name>
<dbReference type="CDD" id="cd06526">
    <property type="entry name" value="metazoan_ACD"/>
    <property type="match status" value="1"/>
</dbReference>
<dbReference type="AlphaFoldDB" id="A0AAD5MS50"/>
<dbReference type="PANTHER" id="PTHR45640:SF9">
    <property type="entry name" value="HEAT SHOCK PROTEIN 12.6"/>
    <property type="match status" value="1"/>
</dbReference>
<accession>A0AAD5MS50</accession>
<dbReference type="GO" id="GO:0005737">
    <property type="term" value="C:cytoplasm"/>
    <property type="evidence" value="ECO:0007669"/>
    <property type="project" value="TreeGrafter"/>
</dbReference>
<dbReference type="InterPro" id="IPR001436">
    <property type="entry name" value="Alpha-crystallin/sHSP_animal"/>
</dbReference>
<sequence>MSIPVDYNKDYQWDFPLQHNDEFVKIIDDSKHFQVGLDAKFFSPNEIEVKTVGDSIEIRMDHEATGDDVHSVSRSITRSYKLPQGVDIKTLKSKLEKGILHITAQKISH</sequence>
<dbReference type="InterPro" id="IPR002068">
    <property type="entry name" value="A-crystallin/Hsp20_dom"/>
</dbReference>
<dbReference type="GO" id="GO:0005634">
    <property type="term" value="C:nucleus"/>
    <property type="evidence" value="ECO:0007669"/>
    <property type="project" value="TreeGrafter"/>
</dbReference>
<dbReference type="EMBL" id="JAHQIW010004775">
    <property type="protein sequence ID" value="KAJ1363617.1"/>
    <property type="molecule type" value="Genomic_DNA"/>
</dbReference>
<dbReference type="InterPro" id="IPR008978">
    <property type="entry name" value="HSP20-like_chaperone"/>
</dbReference>
<evidence type="ECO:0000256" key="2">
    <source>
        <dbReference type="RuleBase" id="RU003616"/>
    </source>
</evidence>
<dbReference type="PRINTS" id="PR00299">
    <property type="entry name" value="ACRYSTALLIN"/>
</dbReference>
<dbReference type="PANTHER" id="PTHR45640">
    <property type="entry name" value="HEAT SHOCK PROTEIN HSP-12.2-RELATED"/>
    <property type="match status" value="1"/>
</dbReference>
<evidence type="ECO:0000313" key="5">
    <source>
        <dbReference type="Proteomes" id="UP001196413"/>
    </source>
</evidence>
<organism evidence="4 5">
    <name type="scientific">Parelaphostrongylus tenuis</name>
    <name type="common">Meningeal worm</name>
    <dbReference type="NCBI Taxonomy" id="148309"/>
    <lineage>
        <taxon>Eukaryota</taxon>
        <taxon>Metazoa</taxon>
        <taxon>Ecdysozoa</taxon>
        <taxon>Nematoda</taxon>
        <taxon>Chromadorea</taxon>
        <taxon>Rhabditida</taxon>
        <taxon>Rhabditina</taxon>
        <taxon>Rhabditomorpha</taxon>
        <taxon>Strongyloidea</taxon>
        <taxon>Metastrongylidae</taxon>
        <taxon>Parelaphostrongylus</taxon>
    </lineage>
</organism>
<proteinExistence type="inferred from homology"/>
<reference evidence="4" key="1">
    <citation type="submission" date="2021-06" db="EMBL/GenBank/DDBJ databases">
        <title>Parelaphostrongylus tenuis whole genome reference sequence.</title>
        <authorList>
            <person name="Garwood T.J."/>
            <person name="Larsen P.A."/>
            <person name="Fountain-Jones N.M."/>
            <person name="Garbe J.R."/>
            <person name="Macchietto M.G."/>
            <person name="Kania S.A."/>
            <person name="Gerhold R.W."/>
            <person name="Richards J.E."/>
            <person name="Wolf T.M."/>
        </authorList>
    </citation>
    <scope>NUCLEOTIDE SEQUENCE</scope>
    <source>
        <strain evidence="4">MNPRO001-30</strain>
        <tissue evidence="4">Meninges</tissue>
    </source>
</reference>
<evidence type="ECO:0000259" key="3">
    <source>
        <dbReference type="PROSITE" id="PS01031"/>
    </source>
</evidence>
<dbReference type="Gene3D" id="2.60.40.790">
    <property type="match status" value="1"/>
</dbReference>
<keyword evidence="5" id="KW-1185">Reference proteome</keyword>